<evidence type="ECO:0000313" key="2">
    <source>
        <dbReference type="Proteomes" id="UP000077755"/>
    </source>
</evidence>
<dbReference type="EMBL" id="CP093351">
    <property type="protein sequence ID" value="WOH16290.1"/>
    <property type="molecule type" value="Genomic_DNA"/>
</dbReference>
<accession>A0AAF0XY32</accession>
<dbReference type="AlphaFoldDB" id="A0AAF0XY32"/>
<gene>
    <name evidence="1" type="ORF">DCAR_0935840</name>
</gene>
<keyword evidence="2" id="KW-1185">Reference proteome</keyword>
<evidence type="ECO:0000313" key="1">
    <source>
        <dbReference type="EMBL" id="WOH16290.1"/>
    </source>
</evidence>
<sequence length="120" mass="14190">MISFVNSCLKFETVLQLWMKFFTIRSTLARWFLIHWADFSHRSTELCNTCIIVGSICKAMKMMLQFNTIIDKVHMEEGKICHFWMAHIYLSIFSFVNFCMTLRAQSRQVEPLNSCQFISS</sequence>
<reference evidence="1" key="1">
    <citation type="journal article" date="2016" name="Nat. Genet.">
        <title>A high-quality carrot genome assembly provides new insights into carotenoid accumulation and asterid genome evolution.</title>
        <authorList>
            <person name="Iorizzo M."/>
            <person name="Ellison S."/>
            <person name="Senalik D."/>
            <person name="Zeng P."/>
            <person name="Satapoomin P."/>
            <person name="Huang J."/>
            <person name="Bowman M."/>
            <person name="Iovene M."/>
            <person name="Sanseverino W."/>
            <person name="Cavagnaro P."/>
            <person name="Yildiz M."/>
            <person name="Macko-Podgorni A."/>
            <person name="Moranska E."/>
            <person name="Grzebelus E."/>
            <person name="Grzebelus D."/>
            <person name="Ashrafi H."/>
            <person name="Zheng Z."/>
            <person name="Cheng S."/>
            <person name="Spooner D."/>
            <person name="Van Deynze A."/>
            <person name="Simon P."/>
        </authorList>
    </citation>
    <scope>NUCLEOTIDE SEQUENCE</scope>
    <source>
        <tissue evidence="1">Leaf</tissue>
    </source>
</reference>
<name>A0AAF0XY32_DAUCS</name>
<organism evidence="1 2">
    <name type="scientific">Daucus carota subsp. sativus</name>
    <name type="common">Carrot</name>
    <dbReference type="NCBI Taxonomy" id="79200"/>
    <lineage>
        <taxon>Eukaryota</taxon>
        <taxon>Viridiplantae</taxon>
        <taxon>Streptophyta</taxon>
        <taxon>Embryophyta</taxon>
        <taxon>Tracheophyta</taxon>
        <taxon>Spermatophyta</taxon>
        <taxon>Magnoliopsida</taxon>
        <taxon>eudicotyledons</taxon>
        <taxon>Gunneridae</taxon>
        <taxon>Pentapetalae</taxon>
        <taxon>asterids</taxon>
        <taxon>campanulids</taxon>
        <taxon>Apiales</taxon>
        <taxon>Apiaceae</taxon>
        <taxon>Apioideae</taxon>
        <taxon>Scandiceae</taxon>
        <taxon>Daucinae</taxon>
        <taxon>Daucus</taxon>
        <taxon>Daucus sect. Daucus</taxon>
    </lineage>
</organism>
<protein>
    <submittedName>
        <fullName evidence="1">Uncharacterized protein</fullName>
    </submittedName>
</protein>
<proteinExistence type="predicted"/>
<reference evidence="1" key="2">
    <citation type="submission" date="2022-03" db="EMBL/GenBank/DDBJ databases">
        <title>Draft title - Genomic analysis of global carrot germplasm unveils the trajectory of domestication and the origin of high carotenoid orange carrot.</title>
        <authorList>
            <person name="Iorizzo M."/>
            <person name="Ellison S."/>
            <person name="Senalik D."/>
            <person name="Macko-Podgorni A."/>
            <person name="Grzebelus D."/>
            <person name="Bostan H."/>
            <person name="Rolling W."/>
            <person name="Curaba J."/>
            <person name="Simon P."/>
        </authorList>
    </citation>
    <scope>NUCLEOTIDE SEQUENCE</scope>
    <source>
        <tissue evidence="1">Leaf</tissue>
    </source>
</reference>
<dbReference type="Proteomes" id="UP000077755">
    <property type="component" value="Chromosome 9"/>
</dbReference>